<name>A0A5J5CPK4_9PERO</name>
<dbReference type="EMBL" id="VOFY01000021">
    <property type="protein sequence ID" value="KAA8581781.1"/>
    <property type="molecule type" value="Genomic_DNA"/>
</dbReference>
<evidence type="ECO:0000313" key="4">
    <source>
        <dbReference type="Proteomes" id="UP000327493"/>
    </source>
</evidence>
<dbReference type="GO" id="GO:0007346">
    <property type="term" value="P:regulation of mitotic cell cycle"/>
    <property type="evidence" value="ECO:0007669"/>
    <property type="project" value="TreeGrafter"/>
</dbReference>
<feature type="region of interest" description="Disordered" evidence="2">
    <location>
        <begin position="607"/>
        <end position="636"/>
    </location>
</feature>
<dbReference type="Proteomes" id="UP000327493">
    <property type="component" value="Chromosome 21"/>
</dbReference>
<gene>
    <name evidence="3" type="ORF">FQN60_003362</name>
</gene>
<organism evidence="3 4">
    <name type="scientific">Etheostoma spectabile</name>
    <name type="common">orangethroat darter</name>
    <dbReference type="NCBI Taxonomy" id="54343"/>
    <lineage>
        <taxon>Eukaryota</taxon>
        <taxon>Metazoa</taxon>
        <taxon>Chordata</taxon>
        <taxon>Craniata</taxon>
        <taxon>Vertebrata</taxon>
        <taxon>Euteleostomi</taxon>
        <taxon>Actinopterygii</taxon>
        <taxon>Neopterygii</taxon>
        <taxon>Teleostei</taxon>
        <taxon>Neoteleostei</taxon>
        <taxon>Acanthomorphata</taxon>
        <taxon>Eupercaria</taxon>
        <taxon>Perciformes</taxon>
        <taxon>Percoidei</taxon>
        <taxon>Percidae</taxon>
        <taxon>Etheostomatinae</taxon>
        <taxon>Etheostoma</taxon>
    </lineage>
</organism>
<evidence type="ECO:0000313" key="3">
    <source>
        <dbReference type="EMBL" id="KAA8581781.1"/>
    </source>
</evidence>
<dbReference type="GO" id="GO:0005737">
    <property type="term" value="C:cytoplasm"/>
    <property type="evidence" value="ECO:0007669"/>
    <property type="project" value="TreeGrafter"/>
</dbReference>
<dbReference type="GO" id="GO:0007052">
    <property type="term" value="P:mitotic spindle organization"/>
    <property type="evidence" value="ECO:0007669"/>
    <property type="project" value="TreeGrafter"/>
</dbReference>
<reference evidence="3 4" key="1">
    <citation type="submission" date="2019-08" db="EMBL/GenBank/DDBJ databases">
        <title>A chromosome-level genome assembly, high-density linkage maps, and genome scans reveal the genomic architecture of hybrid incompatibilities underlying speciation via character displacement in darters (Percidae: Etheostominae).</title>
        <authorList>
            <person name="Moran R.L."/>
            <person name="Catchen J.M."/>
            <person name="Fuller R.C."/>
        </authorList>
    </citation>
    <scope>NUCLEOTIDE SEQUENCE [LARGE SCALE GENOMIC DNA]</scope>
    <source>
        <strain evidence="3">EspeVRDwgs_2016</strain>
        <tissue evidence="3">Muscle</tissue>
    </source>
</reference>
<dbReference type="Pfam" id="PF03359">
    <property type="entry name" value="GKAP"/>
    <property type="match status" value="1"/>
</dbReference>
<feature type="region of interest" description="Disordered" evidence="2">
    <location>
        <begin position="187"/>
        <end position="214"/>
    </location>
</feature>
<feature type="compositionally biased region" description="Polar residues" evidence="2">
    <location>
        <begin position="155"/>
        <end position="172"/>
    </location>
</feature>
<dbReference type="GO" id="GO:0008017">
    <property type="term" value="F:microtubule binding"/>
    <property type="evidence" value="ECO:0007669"/>
    <property type="project" value="TreeGrafter"/>
</dbReference>
<dbReference type="GO" id="GO:0005634">
    <property type="term" value="C:nucleus"/>
    <property type="evidence" value="ECO:0007669"/>
    <property type="project" value="TreeGrafter"/>
</dbReference>
<feature type="compositionally biased region" description="Polar residues" evidence="2">
    <location>
        <begin position="710"/>
        <end position="735"/>
    </location>
</feature>
<dbReference type="GO" id="GO:0007059">
    <property type="term" value="P:chromosome segregation"/>
    <property type="evidence" value="ECO:0007669"/>
    <property type="project" value="TreeGrafter"/>
</dbReference>
<dbReference type="PANTHER" id="PTHR12353">
    <property type="entry name" value="DISKS LARGE-ASSOCIATED PROTEIN DAP SAP90/PSD-95-ASSOCIATED PROTEIN"/>
    <property type="match status" value="1"/>
</dbReference>
<dbReference type="AlphaFoldDB" id="A0A5J5CPK4"/>
<accession>A0A5J5CPK4</accession>
<comment type="similarity">
    <text evidence="1">Belongs to the SAPAP family.</text>
</comment>
<evidence type="ECO:0000256" key="2">
    <source>
        <dbReference type="SAM" id="MobiDB-lite"/>
    </source>
</evidence>
<evidence type="ECO:0000256" key="1">
    <source>
        <dbReference type="ARBA" id="ARBA00008839"/>
    </source>
</evidence>
<dbReference type="GO" id="GO:0051642">
    <property type="term" value="P:centrosome localization"/>
    <property type="evidence" value="ECO:0007669"/>
    <property type="project" value="TreeGrafter"/>
</dbReference>
<dbReference type="GO" id="GO:0051382">
    <property type="term" value="P:kinetochore assembly"/>
    <property type="evidence" value="ECO:0007669"/>
    <property type="project" value="TreeGrafter"/>
</dbReference>
<dbReference type="PANTHER" id="PTHR12353:SF1">
    <property type="entry name" value="DISKS LARGE-ASSOCIATED PROTEIN 5"/>
    <property type="match status" value="1"/>
</dbReference>
<dbReference type="InterPro" id="IPR005026">
    <property type="entry name" value="SAPAP"/>
</dbReference>
<evidence type="ECO:0008006" key="5">
    <source>
        <dbReference type="Google" id="ProtNLM"/>
    </source>
</evidence>
<feature type="region of interest" description="Disordered" evidence="2">
    <location>
        <begin position="150"/>
        <end position="173"/>
    </location>
</feature>
<feature type="region of interest" description="Disordered" evidence="2">
    <location>
        <begin position="362"/>
        <end position="395"/>
    </location>
</feature>
<feature type="region of interest" description="Disordered" evidence="2">
    <location>
        <begin position="706"/>
        <end position="735"/>
    </location>
</feature>
<protein>
    <recommendedName>
        <fullName evidence="5">Discs, large (Drosophila) homolog-associated protein 5</fullName>
    </recommendedName>
</protein>
<proteinExistence type="inferred from homology"/>
<dbReference type="GO" id="GO:0023052">
    <property type="term" value="P:signaling"/>
    <property type="evidence" value="ECO:0007669"/>
    <property type="project" value="InterPro"/>
</dbReference>
<keyword evidence="4" id="KW-1185">Reference proteome</keyword>
<comment type="caution">
    <text evidence="3">The sequence shown here is derived from an EMBL/GenBank/DDBJ whole genome shotgun (WGS) entry which is preliminary data.</text>
</comment>
<sequence>MVMTKYLKMDSRFAHLRQRDTSVSMLRVKMSRRRSHSQKENRERTVNTRRQLAKLQELEMSCLDASIMGNMSTIQEKTQKNAKSAKNVAVEERLKQLDRWKERKALEKEKEKRERERKGVFKTGMYHPKDTLIIPSLPVVPAALTRAKETKVNAAPSQNTRVTRSMKQQHVQRTLKVQDPNIVAKKAQPAVERTTRTRVKPAPAAGPLNHVSQDVRTTRSRAFVNHVAPPSDRERNFKATVNTVKPAAPMKPKLTVPEIHETEDKPRPPSPVPCSEEEAMVVDQAPADSVPAADPVESASSFAPEGFKFQAPTGLSSFKFEPLTPRSADAFLTPSVSQLNVVLSLFLSSPSFILPEVPSFNVEPQAEPSKPSPSLPHTSPTMHPPTPGSPLESKHDVPYFRSEIANETNRLTTLSVLWESKVEDESIPEEMRDCMRTAVGQARLLMKERFTQFSGLVDDCDLGRGEKITTCTDLQGFWDMVYYQVEDVYKKFNTLKEAESRGWVEEHKPPPPPRQRKGVKVVRMWNIYIQVLFSGKRCRGVEKASAAPAKTTGTKVAAKSRLAAVKAAMKAKQQAEKAAADAGNNEAEPQPTATVVFDGGFFQVESPARPSGSARRSSRLSAAVLPPASPCSSYLSPRRVSRRSLALAQTPLHTIASPAQPVHTPVHLSCALNRTPAPRSQRGTPQSSLKRKDTVNVSLCFSPVKEALSDDSQPGGSPACQSETVSTQENTASVPEFSTATHVHSLPSISVVEEQDEPGEAVDVALPLSPRLSLSPCKPTPAVSQASESPSLSFMLSPCVTPSQPSISFPPAAEAQGSECHTPGSSVVEEIPGLDFERYLKPSQTFSLSPRETVALDTLSPMAVDVEMESPRAQSEHLLTLQVPGRIVAHDEAQTAESAMLLFTPDLKDRIRQSVCPSDLMVFTPPL</sequence>
<feature type="compositionally biased region" description="Low complexity" evidence="2">
    <location>
        <begin position="607"/>
        <end position="623"/>
    </location>
</feature>
<dbReference type="GO" id="GO:0031616">
    <property type="term" value="C:spindle pole centrosome"/>
    <property type="evidence" value="ECO:0007669"/>
    <property type="project" value="TreeGrafter"/>
</dbReference>